<name>Q0V1L7_PHANO</name>
<dbReference type="Gene3D" id="3.60.15.10">
    <property type="entry name" value="Ribonuclease Z/Hydroxyacylglutathione hydrolase-like"/>
    <property type="match status" value="1"/>
</dbReference>
<dbReference type="GO" id="GO:0070291">
    <property type="term" value="P:N-acylethanolamine metabolic process"/>
    <property type="evidence" value="ECO:0000318"/>
    <property type="project" value="GO_Central"/>
</dbReference>
<dbReference type="GO" id="GO:0070290">
    <property type="term" value="F:N-acylphosphatidylethanolamine-specific phospholipase D activity"/>
    <property type="evidence" value="ECO:0000318"/>
    <property type="project" value="GO_Central"/>
</dbReference>
<dbReference type="GeneID" id="5969564"/>
<dbReference type="SUPFAM" id="SSF56281">
    <property type="entry name" value="Metallo-hydrolase/oxidoreductase"/>
    <property type="match status" value="1"/>
</dbReference>
<accession>Q0V1L7</accession>
<keyword evidence="1" id="KW-0677">Repeat</keyword>
<dbReference type="Pfam" id="PF12706">
    <property type="entry name" value="Lactamase_B_2"/>
    <property type="match status" value="1"/>
</dbReference>
<dbReference type="Proteomes" id="UP000001055">
    <property type="component" value="Unassembled WGS sequence"/>
</dbReference>
<dbReference type="KEGG" id="pno:SNOG_02097"/>
<dbReference type="InterPro" id="IPR036866">
    <property type="entry name" value="RibonucZ/Hydroxyglut_hydro"/>
</dbReference>
<organism evidence="3 4">
    <name type="scientific">Phaeosphaeria nodorum (strain SN15 / ATCC MYA-4574 / FGSC 10173)</name>
    <name type="common">Glume blotch fungus</name>
    <name type="synonym">Parastagonospora nodorum</name>
    <dbReference type="NCBI Taxonomy" id="321614"/>
    <lineage>
        <taxon>Eukaryota</taxon>
        <taxon>Fungi</taxon>
        <taxon>Dikarya</taxon>
        <taxon>Ascomycota</taxon>
        <taxon>Pezizomycotina</taxon>
        <taxon>Dothideomycetes</taxon>
        <taxon>Pleosporomycetidae</taxon>
        <taxon>Pleosporales</taxon>
        <taxon>Pleosporineae</taxon>
        <taxon>Phaeosphaeriaceae</taxon>
        <taxon>Parastagonospora</taxon>
    </lineage>
</organism>
<reference evidence="4" key="1">
    <citation type="journal article" date="2007" name="Plant Cell">
        <title>Dothideomycete-plant interactions illuminated by genome sequencing and EST analysis of the wheat pathogen Stagonospora nodorum.</title>
        <authorList>
            <person name="Hane J.K."/>
            <person name="Lowe R.G."/>
            <person name="Solomon P.S."/>
            <person name="Tan K.C."/>
            <person name="Schoch C.L."/>
            <person name="Spatafora J.W."/>
            <person name="Crous P.W."/>
            <person name="Kodira C."/>
            <person name="Birren B.W."/>
            <person name="Galagan J.E."/>
            <person name="Torriani S.F."/>
            <person name="McDonald B.A."/>
            <person name="Oliver R.P."/>
        </authorList>
    </citation>
    <scope>NUCLEOTIDE SEQUENCE [LARGE SCALE GENOMIC DNA]</scope>
    <source>
        <strain evidence="4">SN15 / ATCC MYA-4574 / FGSC 10173</strain>
    </source>
</reference>
<dbReference type="InterPro" id="IPR027417">
    <property type="entry name" value="P-loop_NTPase"/>
</dbReference>
<gene>
    <name evidence="3" type="ORF">SNOG_02097</name>
</gene>
<dbReference type="PANTHER" id="PTHR15032">
    <property type="entry name" value="N-ACYL-PHOSPHATIDYLETHANOLAMINE-HYDROLYZING PHOSPHOLIPASE D"/>
    <property type="match status" value="1"/>
</dbReference>
<evidence type="ECO:0000259" key="2">
    <source>
        <dbReference type="PROSITE" id="PS50837"/>
    </source>
</evidence>
<dbReference type="Gene3D" id="3.40.50.300">
    <property type="entry name" value="P-loop containing nucleotide triphosphate hydrolases"/>
    <property type="match status" value="1"/>
</dbReference>
<dbReference type="SUPFAM" id="SSF52540">
    <property type="entry name" value="P-loop containing nucleoside triphosphate hydrolases"/>
    <property type="match status" value="1"/>
</dbReference>
<sequence>MSACSPLQVLKRLAFGPRITRASITSGNRAFWQKPHFTKTIKMSSIGGAGVGAGFYAVVSSPAQIVTQPEGIEDKAHHLKDGKGFTNPWDSYVPTSTFQVFKTLLWRKITGQSKSPDVTPPTVPVRTPEFFPTRETPKLRATWLGHACYLVEFPSGFRVLFDPVFEDCCSPIQMKSLKRFTPPPCEIEDMPIVDAVVISHNHYDHLSYPTILRISKKFPDAHFFAPLGNKIWFEKCGITNVTELDWWESRDVKLESKPNTEGKAVSVTSHEDQPTSTNSIAATIGALPCQHISARTPFDKCKTLWASWSVESGGVKVWFGGDTGYRTVPSLPPSADDYSEEFSHLPVCPAFAQIGTHRGPFDLGLIPIGAYEPRWMWSPVHADPKDAVNIFVDTKCRHALGMHWGTWVLTEEDVLEPPRKLGEALRWKGVDEGRFRVCDIEDGAYALMGLINVELRPIYGEGAQMAFRRLHDEVRRSENCIQDIRLTGPRDDETRIEDTKGGLLQESYRWILDHRSFEQWQHDPLSRLWIEGDSGEGKTMLLCGLVNELEKTSHGATVSYFCQAADSHINSATAVLRGLLLLLLSQHPSLIHHARAKYDQAESKGLFEDPNAWDLPTTYLIIDALDECTTDLPKLLEFIMKQSTKHTCVRWLVSSRNLPHIEEKLYFADSKMRLSLEVNAFSVANAVAMYIQWKMSLLAKQKGESDDDELCKLVLATVTLAYRPLALEEVVALNKQLQDIGDDTDLVQQLISRCGSLLTIQSGLFYFVHQSAKDFILAEGVQEVFPSGKDHVHRIFLTRSIETMSKDLLRDIYSLADLGCGIEEVTKPDTDPLVASRYSCVYWVDHLCNSNLETLDKDSVDAFLRNKYVFWLEALSLEVSMIKGVISMAKLHSLFQLIICYHEGTVKIWNLSSHMCTKTLRVRDGNPYRVALSQESNQLACVFLAQMSPIRLEKKASVVTTWDMRRDVRLQTHSTQGDLWNLFYDTMGTHLQTEYGPIGATPEPLLMDISHDGNWITYSGKNVLRIPVEHRAHRYLFPTTTCKPICGTKLAILTQAGHVWLCVYTGRRKE</sequence>
<feature type="domain" description="NACHT" evidence="2">
    <location>
        <begin position="526"/>
        <end position="656"/>
    </location>
</feature>
<evidence type="ECO:0000256" key="1">
    <source>
        <dbReference type="ARBA" id="ARBA00022737"/>
    </source>
</evidence>
<dbReference type="InParanoid" id="Q0V1L7"/>
<evidence type="ECO:0000313" key="4">
    <source>
        <dbReference type="Proteomes" id="UP000001055"/>
    </source>
</evidence>
<dbReference type="FunFam" id="3.60.15.10:FF:000048">
    <property type="entry name" value="Zn-dependent hydrolase/oxidoreductase family protein, putative"/>
    <property type="match status" value="1"/>
</dbReference>
<dbReference type="PANTHER" id="PTHR15032:SF4">
    <property type="entry name" value="N-ACYL-PHOSPHATIDYLETHANOLAMINE-HYDROLYZING PHOSPHOLIPASE D"/>
    <property type="match status" value="1"/>
</dbReference>
<dbReference type="InterPro" id="IPR056884">
    <property type="entry name" value="NPHP3-like_N"/>
</dbReference>
<evidence type="ECO:0000313" key="3">
    <source>
        <dbReference type="EMBL" id="EAT90309.1"/>
    </source>
</evidence>
<dbReference type="Pfam" id="PF24883">
    <property type="entry name" value="NPHP3_N"/>
    <property type="match status" value="1"/>
</dbReference>
<dbReference type="Gene3D" id="2.130.10.10">
    <property type="entry name" value="YVTN repeat-like/Quinoprotein amine dehydrogenase"/>
    <property type="match status" value="1"/>
</dbReference>
<dbReference type="SUPFAM" id="SSF50978">
    <property type="entry name" value="WD40 repeat-like"/>
    <property type="match status" value="1"/>
</dbReference>
<dbReference type="InterPro" id="IPR001279">
    <property type="entry name" value="Metallo-B-lactamas"/>
</dbReference>
<dbReference type="AlphaFoldDB" id="Q0V1L7"/>
<dbReference type="GO" id="GO:0070292">
    <property type="term" value="P:N-acylphosphatidylethanolamine metabolic process"/>
    <property type="evidence" value="ECO:0000318"/>
    <property type="project" value="GO_Central"/>
</dbReference>
<dbReference type="InterPro" id="IPR007111">
    <property type="entry name" value="NACHT_NTPase"/>
</dbReference>
<dbReference type="GO" id="GO:0005737">
    <property type="term" value="C:cytoplasm"/>
    <property type="evidence" value="ECO:0000318"/>
    <property type="project" value="GO_Central"/>
</dbReference>
<proteinExistence type="predicted"/>
<dbReference type="InterPro" id="IPR036322">
    <property type="entry name" value="WD40_repeat_dom_sf"/>
</dbReference>
<dbReference type="InterPro" id="IPR015943">
    <property type="entry name" value="WD40/YVTN_repeat-like_dom_sf"/>
</dbReference>
<dbReference type="EMBL" id="CH445327">
    <property type="protein sequence ID" value="EAT90309.1"/>
    <property type="molecule type" value="Genomic_DNA"/>
</dbReference>
<dbReference type="VEuPathDB" id="FungiDB:JI435_020970"/>
<dbReference type="PROSITE" id="PS50837">
    <property type="entry name" value="NACHT"/>
    <property type="match status" value="1"/>
</dbReference>
<dbReference type="STRING" id="321614.Q0V1L7"/>
<dbReference type="RefSeq" id="XP_001792714.1">
    <property type="nucleotide sequence ID" value="XM_001792662.1"/>
</dbReference>
<protein>
    <recommendedName>
        <fullName evidence="2">NACHT domain-containing protein</fullName>
    </recommendedName>
</protein>